<dbReference type="PROSITE" id="PS50802">
    <property type="entry name" value="OTU"/>
    <property type="match status" value="1"/>
</dbReference>
<proteinExistence type="predicted"/>
<dbReference type="GO" id="GO:0004843">
    <property type="term" value="F:cysteine-type deubiquitinase activity"/>
    <property type="evidence" value="ECO:0007669"/>
    <property type="project" value="TreeGrafter"/>
</dbReference>
<dbReference type="STRING" id="286115.A0A507DLV4"/>
<organism evidence="3 4">
    <name type="scientific">Synchytrium endobioticum</name>
    <dbReference type="NCBI Taxonomy" id="286115"/>
    <lineage>
        <taxon>Eukaryota</taxon>
        <taxon>Fungi</taxon>
        <taxon>Fungi incertae sedis</taxon>
        <taxon>Chytridiomycota</taxon>
        <taxon>Chytridiomycota incertae sedis</taxon>
        <taxon>Chytridiomycetes</taxon>
        <taxon>Synchytriales</taxon>
        <taxon>Synchytriaceae</taxon>
        <taxon>Synchytrium</taxon>
    </lineage>
</organism>
<dbReference type="Proteomes" id="UP000317494">
    <property type="component" value="Unassembled WGS sequence"/>
</dbReference>
<dbReference type="CDD" id="cd22748">
    <property type="entry name" value="OTU_OTUD6-like"/>
    <property type="match status" value="1"/>
</dbReference>
<accession>A0A507DLV4</accession>
<dbReference type="AlphaFoldDB" id="A0A507DLV4"/>
<dbReference type="VEuPathDB" id="FungiDB:SeMB42_g01560"/>
<evidence type="ECO:0000313" key="3">
    <source>
        <dbReference type="EMBL" id="TPX52225.1"/>
    </source>
</evidence>
<keyword evidence="4" id="KW-1185">Reference proteome</keyword>
<dbReference type="Gene3D" id="3.90.70.80">
    <property type="match status" value="1"/>
</dbReference>
<dbReference type="InterPro" id="IPR038765">
    <property type="entry name" value="Papain-like_cys_pep_sf"/>
</dbReference>
<comment type="caution">
    <text evidence="3">The sequence shown here is derived from an EMBL/GenBank/DDBJ whole genome shotgun (WGS) entry which is preliminary data.</text>
</comment>
<feature type="region of interest" description="Disordered" evidence="1">
    <location>
        <begin position="23"/>
        <end position="48"/>
    </location>
</feature>
<gene>
    <name evidence="3" type="ORF">SeMB42_g01560</name>
</gene>
<feature type="compositionally biased region" description="Basic and acidic residues" evidence="1">
    <location>
        <begin position="128"/>
        <end position="137"/>
    </location>
</feature>
<dbReference type="SUPFAM" id="SSF54001">
    <property type="entry name" value="Cysteine proteinases"/>
    <property type="match status" value="1"/>
</dbReference>
<evidence type="ECO:0000313" key="4">
    <source>
        <dbReference type="Proteomes" id="UP000317494"/>
    </source>
</evidence>
<name>A0A507DLV4_9FUNG</name>
<dbReference type="InterPro" id="IPR003323">
    <property type="entry name" value="OTU_dom"/>
</dbReference>
<dbReference type="GO" id="GO:0016579">
    <property type="term" value="P:protein deubiquitination"/>
    <property type="evidence" value="ECO:0007669"/>
    <property type="project" value="TreeGrafter"/>
</dbReference>
<sequence>MSSNGGLHNETEDLIRARHRREAKELGGKTTALKKSVGKGAATAQKKKEVMDEIARLEHDMDARHQAEMRAFQAIPKEARGSSHADLESRMDGLHVTGPSTTPAAAPLDEVPKPKKPNRQQLRKERKKAQLEEDRQRALEEAANVPNMRAVEDDAISKLLEPFGLAIKHIIPDGHCLYNAISDQMSWRSDEPPIPSSEMRRLAASYMRKNGDQFMPFLVNDDGDIMTQDQFQKYCNDIEQTPMWGGQLEIQAISKALSRPIHVIQMNQPVLKIGDDAASQEPLIISYHRHMYGLGEHYNSCRPTSAVES</sequence>
<protein>
    <recommendedName>
        <fullName evidence="2">OTU domain-containing protein</fullName>
    </recommendedName>
</protein>
<dbReference type="EMBL" id="QEAN01000041">
    <property type="protein sequence ID" value="TPX52225.1"/>
    <property type="molecule type" value="Genomic_DNA"/>
</dbReference>
<evidence type="ECO:0000256" key="1">
    <source>
        <dbReference type="SAM" id="MobiDB-lite"/>
    </source>
</evidence>
<evidence type="ECO:0000259" key="2">
    <source>
        <dbReference type="PROSITE" id="PS50802"/>
    </source>
</evidence>
<feature type="domain" description="OTU" evidence="2">
    <location>
        <begin position="165"/>
        <end position="304"/>
    </location>
</feature>
<reference evidence="3 4" key="1">
    <citation type="journal article" date="2019" name="Sci. Rep.">
        <title>Comparative genomics of chytrid fungi reveal insights into the obligate biotrophic and pathogenic lifestyle of Synchytrium endobioticum.</title>
        <authorList>
            <person name="van de Vossenberg B.T.L.H."/>
            <person name="Warris S."/>
            <person name="Nguyen H.D.T."/>
            <person name="van Gent-Pelzer M.P.E."/>
            <person name="Joly D.L."/>
            <person name="van de Geest H.C."/>
            <person name="Bonants P.J.M."/>
            <person name="Smith D.S."/>
            <person name="Levesque C.A."/>
            <person name="van der Lee T.A.J."/>
        </authorList>
    </citation>
    <scope>NUCLEOTIDE SEQUENCE [LARGE SCALE GENOMIC DNA]</scope>
    <source>
        <strain evidence="3 4">MB42</strain>
    </source>
</reference>
<dbReference type="Pfam" id="PF02338">
    <property type="entry name" value="OTU"/>
    <property type="match status" value="1"/>
</dbReference>
<dbReference type="PANTHER" id="PTHR12419">
    <property type="entry name" value="OTU DOMAIN CONTAINING PROTEIN"/>
    <property type="match status" value="1"/>
</dbReference>
<dbReference type="InterPro" id="IPR050704">
    <property type="entry name" value="Peptidase_C85-like"/>
</dbReference>
<feature type="region of interest" description="Disordered" evidence="1">
    <location>
        <begin position="92"/>
        <end position="137"/>
    </location>
</feature>
<dbReference type="PANTHER" id="PTHR12419:SF10">
    <property type="entry name" value="DEUBIQUITINASE OTUD6B"/>
    <property type="match status" value="1"/>
</dbReference>